<dbReference type="Pfam" id="PF13041">
    <property type="entry name" value="PPR_2"/>
    <property type="match status" value="1"/>
</dbReference>
<evidence type="ECO:0000256" key="1">
    <source>
        <dbReference type="ARBA" id="ARBA00022737"/>
    </source>
</evidence>
<proteinExistence type="predicted"/>
<dbReference type="Gene3D" id="1.25.40.10">
    <property type="entry name" value="Tetratricopeptide repeat domain"/>
    <property type="match status" value="1"/>
</dbReference>
<dbReference type="Pfam" id="PF01535">
    <property type="entry name" value="PPR"/>
    <property type="match status" value="1"/>
</dbReference>
<dbReference type="PANTHER" id="PTHR47926:SF375">
    <property type="entry name" value="PENTATRICOPEPTIDE REPEAT-CONTAINING PROTEIN"/>
    <property type="match status" value="1"/>
</dbReference>
<sequence>FHGYIATRAEFRGNLLLCNALIEMYSRTGVLTARRIFDSMETRDLVTYTSMISGYGSQGKGGIAVELFEEMIKHNIKPDDVAMVAILSACGRSRLVSQGRLFFEKMVSVYCITPGLEHFACMVDLYGRAGLLKKAKEQMWAMLIGACRVHGSTEIGEWAAEKLLEVSKQRDR</sequence>
<dbReference type="InterPro" id="IPR002885">
    <property type="entry name" value="PPR_rpt"/>
</dbReference>
<dbReference type="NCBIfam" id="TIGR00756">
    <property type="entry name" value="PPR"/>
    <property type="match status" value="1"/>
</dbReference>
<evidence type="ECO:0000256" key="2">
    <source>
        <dbReference type="PROSITE-ProRule" id="PRU00708"/>
    </source>
</evidence>
<dbReference type="InterPro" id="IPR011990">
    <property type="entry name" value="TPR-like_helical_dom_sf"/>
</dbReference>
<dbReference type="FunFam" id="1.25.40.10:FF:000031">
    <property type="entry name" value="Pentatricopeptide repeat-containing protein mitochondrial"/>
    <property type="match status" value="1"/>
</dbReference>
<dbReference type="GO" id="GO:0009451">
    <property type="term" value="P:RNA modification"/>
    <property type="evidence" value="ECO:0000318"/>
    <property type="project" value="GO_Central"/>
</dbReference>
<dbReference type="Proteomes" id="UP000030748">
    <property type="component" value="Unassembled WGS sequence"/>
</dbReference>
<dbReference type="PROSITE" id="PS51375">
    <property type="entry name" value="PPR"/>
    <property type="match status" value="1"/>
</dbReference>
<dbReference type="InterPro" id="IPR046960">
    <property type="entry name" value="PPR_At4g14850-like_plant"/>
</dbReference>
<evidence type="ECO:0008006" key="5">
    <source>
        <dbReference type="Google" id="ProtNLM"/>
    </source>
</evidence>
<evidence type="ECO:0000313" key="4">
    <source>
        <dbReference type="Proteomes" id="UP000030748"/>
    </source>
</evidence>
<evidence type="ECO:0000313" key="3">
    <source>
        <dbReference type="EMBL" id="EYU37340.1"/>
    </source>
</evidence>
<name>A0A022REL9_ERYGU</name>
<feature type="non-terminal residue" evidence="3">
    <location>
        <position position="1"/>
    </location>
</feature>
<dbReference type="GO" id="GO:0003723">
    <property type="term" value="F:RNA binding"/>
    <property type="evidence" value="ECO:0000318"/>
    <property type="project" value="GO_Central"/>
</dbReference>
<dbReference type="PANTHER" id="PTHR47926">
    <property type="entry name" value="PENTATRICOPEPTIDE REPEAT-CONTAINING PROTEIN"/>
    <property type="match status" value="1"/>
</dbReference>
<feature type="repeat" description="PPR" evidence="2">
    <location>
        <begin position="44"/>
        <end position="78"/>
    </location>
</feature>
<keyword evidence="1" id="KW-0677">Repeat</keyword>
<keyword evidence="4" id="KW-1185">Reference proteome</keyword>
<gene>
    <name evidence="3" type="ORF">MIMGU_mgv1a0214772mg</name>
</gene>
<accession>A0A022REL9</accession>
<reference evidence="3 4" key="1">
    <citation type="journal article" date="2013" name="Proc. Natl. Acad. Sci. U.S.A.">
        <title>Fine-scale variation in meiotic recombination in Mimulus inferred from population shotgun sequencing.</title>
        <authorList>
            <person name="Hellsten U."/>
            <person name="Wright K.M."/>
            <person name="Jenkins J."/>
            <person name="Shu S."/>
            <person name="Yuan Y."/>
            <person name="Wessler S.R."/>
            <person name="Schmutz J."/>
            <person name="Willis J.H."/>
            <person name="Rokhsar D.S."/>
        </authorList>
    </citation>
    <scope>NUCLEOTIDE SEQUENCE [LARGE SCALE GENOMIC DNA]</scope>
    <source>
        <strain evidence="4">cv. DUN x IM62</strain>
    </source>
</reference>
<dbReference type="eggNOG" id="KOG4197">
    <property type="taxonomic scope" value="Eukaryota"/>
</dbReference>
<protein>
    <recommendedName>
        <fullName evidence="5">Pentacotripeptide-repeat region of PRORP domain-containing protein</fullName>
    </recommendedName>
</protein>
<dbReference type="EMBL" id="KI630540">
    <property type="protein sequence ID" value="EYU37340.1"/>
    <property type="molecule type" value="Genomic_DNA"/>
</dbReference>
<dbReference type="AlphaFoldDB" id="A0A022REL9"/>
<organism evidence="3 4">
    <name type="scientific">Erythranthe guttata</name>
    <name type="common">Yellow monkey flower</name>
    <name type="synonym">Mimulus guttatus</name>
    <dbReference type="NCBI Taxonomy" id="4155"/>
    <lineage>
        <taxon>Eukaryota</taxon>
        <taxon>Viridiplantae</taxon>
        <taxon>Streptophyta</taxon>
        <taxon>Embryophyta</taxon>
        <taxon>Tracheophyta</taxon>
        <taxon>Spermatophyta</taxon>
        <taxon>Magnoliopsida</taxon>
        <taxon>eudicotyledons</taxon>
        <taxon>Gunneridae</taxon>
        <taxon>Pentapetalae</taxon>
        <taxon>asterids</taxon>
        <taxon>lamiids</taxon>
        <taxon>Lamiales</taxon>
        <taxon>Phrymaceae</taxon>
        <taxon>Erythranthe</taxon>
    </lineage>
</organism>